<evidence type="ECO:0000313" key="1">
    <source>
        <dbReference type="EMBL" id="KAH0238053.1"/>
    </source>
</evidence>
<protein>
    <submittedName>
        <fullName evidence="1">Uncharacterized protein</fullName>
    </submittedName>
</protein>
<dbReference type="EMBL" id="JAHFYH010000001">
    <property type="protein sequence ID" value="KAH0238053.1"/>
    <property type="molecule type" value="Genomic_DNA"/>
</dbReference>
<gene>
    <name evidence="1" type="ORF">KCV03_g25</name>
</gene>
<dbReference type="Proteomes" id="UP000767238">
    <property type="component" value="Unassembled WGS sequence"/>
</dbReference>
<reference evidence="1" key="2">
    <citation type="submission" date="2021-08" db="EMBL/GenBank/DDBJ databases">
        <authorList>
            <person name="Gostincar C."/>
            <person name="Sun X."/>
            <person name="Song Z."/>
            <person name="Gunde-Cimerman N."/>
        </authorList>
    </citation>
    <scope>NUCLEOTIDE SEQUENCE</scope>
    <source>
        <strain evidence="1">EXF-8016</strain>
    </source>
</reference>
<proteinExistence type="predicted"/>
<name>A0A9P8GRT8_AURME</name>
<comment type="caution">
    <text evidence="1">The sequence shown here is derived from an EMBL/GenBank/DDBJ whole genome shotgun (WGS) entry which is preliminary data.</text>
</comment>
<reference evidence="1" key="1">
    <citation type="journal article" date="2021" name="J Fungi (Basel)">
        <title>Virulence traits and population genomics of the black yeast Aureobasidium melanogenum.</title>
        <authorList>
            <person name="Cernosa A."/>
            <person name="Sun X."/>
            <person name="Gostincar C."/>
            <person name="Fang C."/>
            <person name="Gunde-Cimerman N."/>
            <person name="Song Z."/>
        </authorList>
    </citation>
    <scope>NUCLEOTIDE SEQUENCE</scope>
    <source>
        <strain evidence="1">EXF-8016</strain>
    </source>
</reference>
<evidence type="ECO:0000313" key="2">
    <source>
        <dbReference type="Proteomes" id="UP000767238"/>
    </source>
</evidence>
<accession>A0A9P8GRT8</accession>
<organism evidence="1 2">
    <name type="scientific">Aureobasidium melanogenum</name>
    <name type="common">Aureobasidium pullulans var. melanogenum</name>
    <dbReference type="NCBI Taxonomy" id="46634"/>
    <lineage>
        <taxon>Eukaryota</taxon>
        <taxon>Fungi</taxon>
        <taxon>Dikarya</taxon>
        <taxon>Ascomycota</taxon>
        <taxon>Pezizomycotina</taxon>
        <taxon>Dothideomycetes</taxon>
        <taxon>Dothideomycetidae</taxon>
        <taxon>Dothideales</taxon>
        <taxon>Saccotheciaceae</taxon>
        <taxon>Aureobasidium</taxon>
    </lineage>
</organism>
<dbReference type="AlphaFoldDB" id="A0A9P8GRT8"/>
<sequence>MVVAAGAGVLESHVPAPSHFITLGSLSRHFAHRFPRAHCMRLFQHSGSFDTTAQMCAHKSWVHRHADCRSQCLRVGPFMEQAWTKQLKQQSMAEIVCAKLDLESILCQTSRSRHDSCVGDENIDNIMTGLSIPTREVDLAWAMRCKCQHSCFADTRCA</sequence>
<feature type="non-terminal residue" evidence="1">
    <location>
        <position position="158"/>
    </location>
</feature>